<feature type="non-terminal residue" evidence="1">
    <location>
        <position position="213"/>
    </location>
</feature>
<evidence type="ECO:0000313" key="1">
    <source>
        <dbReference type="EMBL" id="KAJ1941745.1"/>
    </source>
</evidence>
<reference evidence="1" key="1">
    <citation type="submission" date="2022-07" db="EMBL/GenBank/DDBJ databases">
        <title>Phylogenomic reconstructions and comparative analyses of Kickxellomycotina fungi.</title>
        <authorList>
            <person name="Reynolds N.K."/>
            <person name="Stajich J.E."/>
            <person name="Barry K."/>
            <person name="Grigoriev I.V."/>
            <person name="Crous P."/>
            <person name="Smith M.E."/>
        </authorList>
    </citation>
    <scope>NUCLEOTIDE SEQUENCE</scope>
    <source>
        <strain evidence="1">NRRL 5244</strain>
    </source>
</reference>
<organism evidence="1 2">
    <name type="scientific">Linderina macrospora</name>
    <dbReference type="NCBI Taxonomy" id="4868"/>
    <lineage>
        <taxon>Eukaryota</taxon>
        <taxon>Fungi</taxon>
        <taxon>Fungi incertae sedis</taxon>
        <taxon>Zoopagomycota</taxon>
        <taxon>Kickxellomycotina</taxon>
        <taxon>Kickxellomycetes</taxon>
        <taxon>Kickxellales</taxon>
        <taxon>Kickxellaceae</taxon>
        <taxon>Linderina</taxon>
    </lineage>
</organism>
<name>A0ACC1J8P4_9FUNG</name>
<keyword evidence="2" id="KW-1185">Reference proteome</keyword>
<accession>A0ACC1J8P4</accession>
<dbReference type="Proteomes" id="UP001150603">
    <property type="component" value="Unassembled WGS sequence"/>
</dbReference>
<dbReference type="EC" id="6.2.1.3" evidence="1"/>
<gene>
    <name evidence="1" type="primary">FAA2_8</name>
    <name evidence="1" type="ORF">FBU59_003410</name>
</gene>
<dbReference type="EMBL" id="JANBPW010002172">
    <property type="protein sequence ID" value="KAJ1941745.1"/>
    <property type="molecule type" value="Genomic_DNA"/>
</dbReference>
<keyword evidence="1" id="KW-0436">Ligase</keyword>
<evidence type="ECO:0000313" key="2">
    <source>
        <dbReference type="Proteomes" id="UP001150603"/>
    </source>
</evidence>
<comment type="caution">
    <text evidence="1">The sequence shown here is derived from an EMBL/GenBank/DDBJ whole genome shotgun (WGS) entry which is preliminary data.</text>
</comment>
<protein>
    <submittedName>
        <fullName evidence="1">Medium-chain fatty acid-CoA ligase faa2</fullName>
        <ecNumber evidence="1">6.2.1.3</ecNumber>
    </submittedName>
</protein>
<sequence>MHPTSLSSIEVPNAPAIAGETKPRIAANRTDGTMSTNEDGVTNMHLNFLHGMKTAGETADLLGHRPLASDGSFGAYEWFTYGQVLDKAQCIGSGMAKTGIKPQECVGIFSPNRIEWSFTEHATYMYNIVSVPMYDTLGIEAIKHMANETEMQLVFVAPEKLATLLGIWTDIPTLKILCVYGQIPESAKSAIDELPEGCRVITLAELETTGKQD</sequence>
<proteinExistence type="predicted"/>